<dbReference type="InterPro" id="IPR032305">
    <property type="entry name" value="GTP-bd_M"/>
</dbReference>
<dbReference type="NCBIfam" id="TIGR03156">
    <property type="entry name" value="GTP_HflX"/>
    <property type="match status" value="1"/>
</dbReference>
<dbReference type="PANTHER" id="PTHR10229:SF0">
    <property type="entry name" value="GTP-BINDING PROTEIN 6-RELATED"/>
    <property type="match status" value="1"/>
</dbReference>
<keyword evidence="3" id="KW-0479">Metal-binding</keyword>
<accession>A0A381NXJ2</accession>
<organism evidence="9">
    <name type="scientific">marine metagenome</name>
    <dbReference type="NCBI Taxonomy" id="408172"/>
    <lineage>
        <taxon>unclassified sequences</taxon>
        <taxon>metagenomes</taxon>
        <taxon>ecological metagenomes</taxon>
    </lineage>
</organism>
<dbReference type="Gene3D" id="3.40.50.300">
    <property type="entry name" value="P-loop containing nucleotide triphosphate hydrolases"/>
    <property type="match status" value="1"/>
</dbReference>
<proteinExistence type="inferred from homology"/>
<feature type="compositionally biased region" description="Polar residues" evidence="7">
    <location>
        <begin position="473"/>
        <end position="482"/>
    </location>
</feature>
<feature type="compositionally biased region" description="Basic and acidic residues" evidence="7">
    <location>
        <begin position="483"/>
        <end position="496"/>
    </location>
</feature>
<keyword evidence="6" id="KW-0342">GTP-binding</keyword>
<evidence type="ECO:0000256" key="3">
    <source>
        <dbReference type="ARBA" id="ARBA00022723"/>
    </source>
</evidence>
<dbReference type="CDD" id="cd01878">
    <property type="entry name" value="HflX"/>
    <property type="match status" value="1"/>
</dbReference>
<dbReference type="PROSITE" id="PS51705">
    <property type="entry name" value="G_HFLX"/>
    <property type="match status" value="1"/>
</dbReference>
<dbReference type="Pfam" id="PF16360">
    <property type="entry name" value="GTP-bdg_M"/>
    <property type="match status" value="1"/>
</dbReference>
<dbReference type="GO" id="GO:0005525">
    <property type="term" value="F:GTP binding"/>
    <property type="evidence" value="ECO:0007669"/>
    <property type="project" value="UniProtKB-KW"/>
</dbReference>
<dbReference type="Pfam" id="PF01926">
    <property type="entry name" value="MMR_HSR1"/>
    <property type="match status" value="1"/>
</dbReference>
<dbReference type="PRINTS" id="PR00326">
    <property type="entry name" value="GTP1OBG"/>
</dbReference>
<gene>
    <name evidence="9" type="ORF">METZ01_LOCUS12186</name>
</gene>
<feature type="domain" description="Hflx-type G" evidence="8">
    <location>
        <begin position="314"/>
        <end position="477"/>
    </location>
</feature>
<dbReference type="Gene3D" id="3.40.50.11060">
    <property type="entry name" value="GTPase HflX, N-terminal domain"/>
    <property type="match status" value="1"/>
</dbReference>
<dbReference type="InterPro" id="IPR025121">
    <property type="entry name" value="GTPase_HflX_N"/>
</dbReference>
<keyword evidence="2" id="KW-0963">Cytoplasm</keyword>
<evidence type="ECO:0000259" key="8">
    <source>
        <dbReference type="PROSITE" id="PS51705"/>
    </source>
</evidence>
<dbReference type="GO" id="GO:0043022">
    <property type="term" value="F:ribosome binding"/>
    <property type="evidence" value="ECO:0007669"/>
    <property type="project" value="TreeGrafter"/>
</dbReference>
<evidence type="ECO:0000313" key="9">
    <source>
        <dbReference type="EMBL" id="SUZ59332.1"/>
    </source>
</evidence>
<dbReference type="PANTHER" id="PTHR10229">
    <property type="entry name" value="GTP-BINDING PROTEIN HFLX"/>
    <property type="match status" value="1"/>
</dbReference>
<sequence length="527" mass="59165">MVGDAHSITLPDWGRLRAGRGRLRGLRCLHTHLLAEGLTRDDMTDLALLRLDAMVTIGTDDAGLPTHAHTAVLTPANDENHGVELLPPQPPAQIEFDFQAWIYEIEAALSRSVGTRGTGERERAILVSVTAGRNPDTLETHIVELRELARSAGVEIIDVVTQHRPRVDPKTVLGSGKLQDLVIRAFQTDVDLVIVDQNLTPTQARNLGERIELRVIDRTQLILDIFAQHATTRDGKLQVELAQLKYLLPRLAQRAEVSLSRLAGGIGGRGPGETKLEIDRRRTRDRVTWLERELGKLGKQRENRRQRRGRRDVPVLSIVGYTNAGKSTLLRALTKTDVYVAGQMFATLDPVSRRLRFPRDREVIITDTVGFIRDLPPDLVTAFRATLEELSDASVLLHVVDVSAPDYERRIEAVRGVLRELRIPAPELVVFNQMDKVPPEESQALAHRHGGVSVSALKRTGLHGLLERVEQTLWNGANAQREPNTDRDQPKHEGDSRWVQSQNRHRTRSGAQRNRRPRQQPSNIVRR</sequence>
<protein>
    <recommendedName>
        <fullName evidence="8">Hflx-type G domain-containing protein</fullName>
    </recommendedName>
</protein>
<dbReference type="AlphaFoldDB" id="A0A381NXJ2"/>
<dbReference type="InterPro" id="IPR016496">
    <property type="entry name" value="GTPase_HflX"/>
</dbReference>
<evidence type="ECO:0000256" key="6">
    <source>
        <dbReference type="ARBA" id="ARBA00023134"/>
    </source>
</evidence>
<dbReference type="GO" id="GO:0046872">
    <property type="term" value="F:metal ion binding"/>
    <property type="evidence" value="ECO:0007669"/>
    <property type="project" value="UniProtKB-KW"/>
</dbReference>
<evidence type="ECO:0000256" key="7">
    <source>
        <dbReference type="SAM" id="MobiDB-lite"/>
    </source>
</evidence>
<dbReference type="Gene3D" id="6.10.250.2860">
    <property type="match status" value="1"/>
</dbReference>
<dbReference type="HAMAP" id="MF_00900">
    <property type="entry name" value="GTPase_HflX"/>
    <property type="match status" value="1"/>
</dbReference>
<dbReference type="GO" id="GO:0005737">
    <property type="term" value="C:cytoplasm"/>
    <property type="evidence" value="ECO:0007669"/>
    <property type="project" value="UniProtKB-SubCell"/>
</dbReference>
<dbReference type="FunFam" id="3.40.50.11060:FF:000001">
    <property type="entry name" value="GTPase HflX"/>
    <property type="match status" value="1"/>
</dbReference>
<evidence type="ECO:0000256" key="5">
    <source>
        <dbReference type="ARBA" id="ARBA00022842"/>
    </source>
</evidence>
<dbReference type="EMBL" id="UINC01000671">
    <property type="protein sequence ID" value="SUZ59332.1"/>
    <property type="molecule type" value="Genomic_DNA"/>
</dbReference>
<dbReference type="SUPFAM" id="SSF52540">
    <property type="entry name" value="P-loop containing nucleoside triphosphate hydrolases"/>
    <property type="match status" value="1"/>
</dbReference>
<keyword evidence="4" id="KW-0547">Nucleotide-binding</keyword>
<dbReference type="Pfam" id="PF13167">
    <property type="entry name" value="GTP-bdg_N"/>
    <property type="match status" value="1"/>
</dbReference>
<feature type="compositionally biased region" description="Basic residues" evidence="7">
    <location>
        <begin position="503"/>
        <end position="518"/>
    </location>
</feature>
<keyword evidence="5" id="KW-0460">Magnesium</keyword>
<dbReference type="InterPro" id="IPR027417">
    <property type="entry name" value="P-loop_NTPase"/>
</dbReference>
<evidence type="ECO:0000256" key="2">
    <source>
        <dbReference type="ARBA" id="ARBA00022490"/>
    </source>
</evidence>
<evidence type="ECO:0000256" key="1">
    <source>
        <dbReference type="ARBA" id="ARBA00004496"/>
    </source>
</evidence>
<name>A0A381NXJ2_9ZZZZ</name>
<dbReference type="InterPro" id="IPR006073">
    <property type="entry name" value="GTP-bd"/>
</dbReference>
<evidence type="ECO:0000256" key="4">
    <source>
        <dbReference type="ARBA" id="ARBA00022741"/>
    </source>
</evidence>
<comment type="subcellular location">
    <subcellularLocation>
        <location evidence="1">Cytoplasm</location>
    </subcellularLocation>
</comment>
<feature type="region of interest" description="Disordered" evidence="7">
    <location>
        <begin position="473"/>
        <end position="527"/>
    </location>
</feature>
<reference evidence="9" key="1">
    <citation type="submission" date="2018-05" db="EMBL/GenBank/DDBJ databases">
        <authorList>
            <person name="Lanie J.A."/>
            <person name="Ng W.-L."/>
            <person name="Kazmierczak K.M."/>
            <person name="Andrzejewski T.M."/>
            <person name="Davidsen T.M."/>
            <person name="Wayne K.J."/>
            <person name="Tettelin H."/>
            <person name="Glass J.I."/>
            <person name="Rusch D."/>
            <person name="Podicherti R."/>
            <person name="Tsui H.-C.T."/>
            <person name="Winkler M.E."/>
        </authorList>
    </citation>
    <scope>NUCLEOTIDE SEQUENCE</scope>
</reference>
<dbReference type="InterPro" id="IPR042108">
    <property type="entry name" value="GTPase_HflX_N_sf"/>
</dbReference>
<dbReference type="InterPro" id="IPR030394">
    <property type="entry name" value="G_HFLX_dom"/>
</dbReference>